<evidence type="ECO:0000313" key="1">
    <source>
        <dbReference type="EMBL" id="MBE9143976.1"/>
    </source>
</evidence>
<name>A0ABR9UBZ0_9CYAN</name>
<dbReference type="SUPFAM" id="SSF53335">
    <property type="entry name" value="S-adenosyl-L-methionine-dependent methyltransferases"/>
    <property type="match status" value="1"/>
</dbReference>
<dbReference type="Gene3D" id="3.40.50.150">
    <property type="entry name" value="Vaccinia Virus protein VP39"/>
    <property type="match status" value="1"/>
</dbReference>
<dbReference type="InterPro" id="IPR027555">
    <property type="entry name" value="Mo5U34_MeTrfas-like"/>
</dbReference>
<sequence>MTIPIETLKEQINLLSPWYHKIDFGYNIVTNAPADQSKVFEIIAPYLPEIQGKKVLELGSNASALSLEFIKRGAKVTAVEINPKYVAQANFVKQYFGLENLTIISEDVYNIHNLGQFDIVLCLGILYHVRYPQLLLDLCQYVCNGVMILSTQVCESDDFVMINRCSATNHNTEQNTDLLGWLINEKTVFKMLSSAGFSNIEKILNRKDKNYSISTGAHNDLYVIGENRSINRLPGFIKILKNR</sequence>
<organism evidence="1 2">
    <name type="scientific">Planktothrix mougeotii LEGE 06226</name>
    <dbReference type="NCBI Taxonomy" id="1828728"/>
    <lineage>
        <taxon>Bacteria</taxon>
        <taxon>Bacillati</taxon>
        <taxon>Cyanobacteriota</taxon>
        <taxon>Cyanophyceae</taxon>
        <taxon>Oscillatoriophycideae</taxon>
        <taxon>Oscillatoriales</taxon>
        <taxon>Microcoleaceae</taxon>
        <taxon>Planktothrix</taxon>
    </lineage>
</organism>
<gene>
    <name evidence="1" type="ORF">IQ236_12180</name>
</gene>
<dbReference type="Pfam" id="PF08003">
    <property type="entry name" value="Methyltransf_9"/>
    <property type="match status" value="1"/>
</dbReference>
<comment type="caution">
    <text evidence="1">The sequence shown here is derived from an EMBL/GenBank/DDBJ whole genome shotgun (WGS) entry which is preliminary data.</text>
</comment>
<keyword evidence="2" id="KW-1185">Reference proteome</keyword>
<evidence type="ECO:0000313" key="2">
    <source>
        <dbReference type="Proteomes" id="UP000640725"/>
    </source>
</evidence>
<dbReference type="InterPro" id="IPR029063">
    <property type="entry name" value="SAM-dependent_MTases_sf"/>
</dbReference>
<dbReference type="Proteomes" id="UP000640725">
    <property type="component" value="Unassembled WGS sequence"/>
</dbReference>
<reference evidence="1 2" key="1">
    <citation type="submission" date="2020-10" db="EMBL/GenBank/DDBJ databases">
        <authorList>
            <person name="Castelo-Branco R."/>
            <person name="Eusebio N."/>
            <person name="Adriana R."/>
            <person name="Vieira A."/>
            <person name="Brugerolle De Fraissinette N."/>
            <person name="Rezende De Castro R."/>
            <person name="Schneider M.P."/>
            <person name="Vasconcelos V."/>
            <person name="Leao P.N."/>
        </authorList>
    </citation>
    <scope>NUCLEOTIDE SEQUENCE [LARGE SCALE GENOMIC DNA]</scope>
    <source>
        <strain evidence="1 2">LEGE 06226</strain>
    </source>
</reference>
<dbReference type="PANTHER" id="PTHR43861:SF1">
    <property type="entry name" value="TRANS-ACONITATE 2-METHYLTRANSFERASE"/>
    <property type="match status" value="1"/>
</dbReference>
<accession>A0ABR9UBZ0</accession>
<proteinExistence type="predicted"/>
<dbReference type="CDD" id="cd02440">
    <property type="entry name" value="AdoMet_MTases"/>
    <property type="match status" value="1"/>
</dbReference>
<protein>
    <submittedName>
        <fullName evidence="1">DUF1698 domain-containing protein</fullName>
    </submittedName>
</protein>
<dbReference type="EMBL" id="JADEWU010000023">
    <property type="protein sequence ID" value="MBE9143976.1"/>
    <property type="molecule type" value="Genomic_DNA"/>
</dbReference>
<dbReference type="PANTHER" id="PTHR43861">
    <property type="entry name" value="TRANS-ACONITATE 2-METHYLTRANSFERASE-RELATED"/>
    <property type="match status" value="1"/>
</dbReference>